<evidence type="ECO:0000313" key="1">
    <source>
        <dbReference type="EMBL" id="KAJ5459481.1"/>
    </source>
</evidence>
<reference evidence="2" key="1">
    <citation type="submission" date="2022-12" db="EMBL/GenBank/DDBJ databases">
        <authorList>
            <person name="Petersen C."/>
        </authorList>
    </citation>
    <scope>NUCLEOTIDE SEQUENCE</scope>
    <source>
        <strain evidence="2">IBT 17660</strain>
    </source>
</reference>
<proteinExistence type="predicted"/>
<reference evidence="2" key="2">
    <citation type="journal article" date="2023" name="IMA Fungus">
        <title>Comparative genomic study of the Penicillium genus elucidates a diverse pangenome and 15 lateral gene transfer events.</title>
        <authorList>
            <person name="Petersen C."/>
            <person name="Sorensen T."/>
            <person name="Nielsen M.R."/>
            <person name="Sondergaard T.E."/>
            <person name="Sorensen J.L."/>
            <person name="Fitzpatrick D.A."/>
            <person name="Frisvad J.C."/>
            <person name="Nielsen K.L."/>
        </authorList>
    </citation>
    <scope>NUCLEOTIDE SEQUENCE</scope>
    <source>
        <strain evidence="2">IBT 17660</strain>
    </source>
</reference>
<name>A0A9W9WKA5_9EURO</name>
<evidence type="ECO:0000313" key="3">
    <source>
        <dbReference type="Proteomes" id="UP001147760"/>
    </source>
</evidence>
<dbReference type="EMBL" id="JAPWDO010000008">
    <property type="protein sequence ID" value="KAJ5459481.1"/>
    <property type="molecule type" value="Genomic_DNA"/>
</dbReference>
<dbReference type="AlphaFoldDB" id="A0A9W9WKA5"/>
<comment type="caution">
    <text evidence="2">The sequence shown here is derived from an EMBL/GenBank/DDBJ whole genome shotgun (WGS) entry which is preliminary data.</text>
</comment>
<dbReference type="EMBL" id="JAPWDO010000006">
    <property type="protein sequence ID" value="KAJ5466531.1"/>
    <property type="molecule type" value="Genomic_DNA"/>
</dbReference>
<evidence type="ECO:0000313" key="2">
    <source>
        <dbReference type="EMBL" id="KAJ5466531.1"/>
    </source>
</evidence>
<organism evidence="2 3">
    <name type="scientific">Penicillium desertorum</name>
    <dbReference type="NCBI Taxonomy" id="1303715"/>
    <lineage>
        <taxon>Eukaryota</taxon>
        <taxon>Fungi</taxon>
        <taxon>Dikarya</taxon>
        <taxon>Ascomycota</taxon>
        <taxon>Pezizomycotina</taxon>
        <taxon>Eurotiomycetes</taxon>
        <taxon>Eurotiomycetidae</taxon>
        <taxon>Eurotiales</taxon>
        <taxon>Aspergillaceae</taxon>
        <taxon>Penicillium</taxon>
    </lineage>
</organism>
<accession>A0A9W9WKA5</accession>
<dbReference type="OrthoDB" id="76567at2759"/>
<dbReference type="Proteomes" id="UP001147760">
    <property type="component" value="Unassembled WGS sequence"/>
</dbReference>
<sequence length="195" mass="22334">MSQSGQDGSDYDSEPASIRQTYLYQGKEHFDRVVDLESVNVNCRSMYLTEYDIFIIDARTYQRDFLDFTETIRAIICTLSPATITLIVKMPGETHVHVGAAFHDAIGDVLRTMGIRGAIVPYRRVNSDVNGISEQPDSAWAKHNPPRWLTAVVEIVMSETKKKLQQDMHLWLDPARSKVNIFCFYGVQYLQWKVI</sequence>
<keyword evidence="3" id="KW-1185">Reference proteome</keyword>
<gene>
    <name evidence="2" type="ORF">N7530_010318</name>
    <name evidence="1" type="ORF">N7530_011425</name>
</gene>
<protein>
    <submittedName>
        <fullName evidence="2">Uncharacterized protein</fullName>
    </submittedName>
</protein>